<dbReference type="InterPro" id="IPR018253">
    <property type="entry name" value="DnaJ_domain_CS"/>
</dbReference>
<comment type="caution">
    <text evidence="10">The sequence shown here is derived from an EMBL/GenBank/DDBJ whole genome shotgun (WGS) entry which is preliminary data.</text>
</comment>
<keyword evidence="5" id="KW-0143">Chaperone</keyword>
<proteinExistence type="inferred from homology"/>
<protein>
    <recommendedName>
        <fullName evidence="12">Chaperone protein DnaJ</fullName>
    </recommendedName>
</protein>
<dbReference type="Pfam" id="PF00226">
    <property type="entry name" value="DnaJ"/>
    <property type="match status" value="1"/>
</dbReference>
<keyword evidence="4 6" id="KW-0862">Zinc</keyword>
<organism evidence="10 11">
    <name type="scientific">Iris pallida</name>
    <name type="common">Sweet iris</name>
    <dbReference type="NCBI Taxonomy" id="29817"/>
    <lineage>
        <taxon>Eukaryota</taxon>
        <taxon>Viridiplantae</taxon>
        <taxon>Streptophyta</taxon>
        <taxon>Embryophyta</taxon>
        <taxon>Tracheophyta</taxon>
        <taxon>Spermatophyta</taxon>
        <taxon>Magnoliopsida</taxon>
        <taxon>Liliopsida</taxon>
        <taxon>Asparagales</taxon>
        <taxon>Iridaceae</taxon>
        <taxon>Iridoideae</taxon>
        <taxon>Irideae</taxon>
        <taxon>Iris</taxon>
    </lineage>
</organism>
<dbReference type="InterPro" id="IPR008971">
    <property type="entry name" value="HSP40/DnaJ_pept-bd"/>
</dbReference>
<dbReference type="PROSITE" id="PS00636">
    <property type="entry name" value="DNAJ_1"/>
    <property type="match status" value="1"/>
</dbReference>
<dbReference type="AlphaFoldDB" id="A0AAX6HVA7"/>
<evidence type="ECO:0000313" key="11">
    <source>
        <dbReference type="Proteomes" id="UP001140949"/>
    </source>
</evidence>
<dbReference type="InterPro" id="IPR002939">
    <property type="entry name" value="DnaJ_C"/>
</dbReference>
<dbReference type="GO" id="GO:0051082">
    <property type="term" value="F:unfolded protein binding"/>
    <property type="evidence" value="ECO:0007669"/>
    <property type="project" value="InterPro"/>
</dbReference>
<dbReference type="HAMAP" id="MF_01152">
    <property type="entry name" value="DnaJ"/>
    <property type="match status" value="1"/>
</dbReference>
<dbReference type="GO" id="GO:0008270">
    <property type="term" value="F:zinc ion binding"/>
    <property type="evidence" value="ECO:0007669"/>
    <property type="project" value="UniProtKB-KW"/>
</dbReference>
<dbReference type="InterPro" id="IPR036869">
    <property type="entry name" value="J_dom_sf"/>
</dbReference>
<evidence type="ECO:0000256" key="1">
    <source>
        <dbReference type="ARBA" id="ARBA00022723"/>
    </source>
</evidence>
<keyword evidence="2" id="KW-0677">Repeat</keyword>
<sequence length="542" mass="59768">MATILHFHSANPLLSSSTFFRGRENLLFPSNPNSHLRCDRRRRRLRGAVSAKAALDYYAVLNVGRGASLQEIKNSYRNLARKYHPDMNKNPGAEEKFKEISAAYEVLSDDEKRSLYDRFGEAGLQGEYGHDDGSQGIDPSEVFNMFFGESNGPFGGDIDPGGINFKSRTKRGLDIRYDLSLSFEEAVFGGEHDLSVTRFETCDQCNGSGAKSNNSIKSCTECGGRGGVMNTQRTPFGIVSQVSTCSSCGGNGKIITDRCGVCSGEGRLQVTRSVKIDIPAGVNEGFTIQVQGEGSLDKKRQAIGRNYDYEGRVGDLYLFIHVNEKPGFRRDGLNIYSDINIDYTEAILGTIVKVQTIEGYRELQVPSGTQPGETLKLPKMGVPDINRPSIRGDHHFTVRIEIPENISAEERSLVEKLASLRTDSFHNSDSSKGSLQENINQRKRRRQNRRQKRSKLSLWTSIKNIFGGSQSGTKFASVSVHSSASMPAWIPHSAANNSPMTALFGALVVTCIFLKGGRSVGSLFLRRGNFSLPHKKENGLQL</sequence>
<evidence type="ECO:0000256" key="5">
    <source>
        <dbReference type="ARBA" id="ARBA00023186"/>
    </source>
</evidence>
<feature type="domain" description="J" evidence="8">
    <location>
        <begin position="56"/>
        <end position="120"/>
    </location>
</feature>
<evidence type="ECO:0008006" key="12">
    <source>
        <dbReference type="Google" id="ProtNLM"/>
    </source>
</evidence>
<dbReference type="Gene3D" id="1.10.287.110">
    <property type="entry name" value="DnaJ domain"/>
    <property type="match status" value="1"/>
</dbReference>
<evidence type="ECO:0000256" key="6">
    <source>
        <dbReference type="PROSITE-ProRule" id="PRU00546"/>
    </source>
</evidence>
<dbReference type="InterPro" id="IPR012724">
    <property type="entry name" value="DnaJ"/>
</dbReference>
<evidence type="ECO:0000256" key="2">
    <source>
        <dbReference type="ARBA" id="ARBA00022737"/>
    </source>
</evidence>
<dbReference type="PROSITE" id="PS50076">
    <property type="entry name" value="DNAJ_2"/>
    <property type="match status" value="1"/>
</dbReference>
<dbReference type="FunFam" id="2.10.230.10:FF:000002">
    <property type="entry name" value="Molecular chaperone DnaJ"/>
    <property type="match status" value="1"/>
</dbReference>
<dbReference type="EMBL" id="JANAVB010006399">
    <property type="protein sequence ID" value="KAJ6844970.1"/>
    <property type="molecule type" value="Genomic_DNA"/>
</dbReference>
<dbReference type="GO" id="GO:0005783">
    <property type="term" value="C:endoplasmic reticulum"/>
    <property type="evidence" value="ECO:0007669"/>
    <property type="project" value="UniProtKB-ARBA"/>
</dbReference>
<dbReference type="GO" id="GO:0042026">
    <property type="term" value="P:protein refolding"/>
    <property type="evidence" value="ECO:0007669"/>
    <property type="project" value="TreeGrafter"/>
</dbReference>
<dbReference type="PANTHER" id="PTHR43096">
    <property type="entry name" value="DNAJ HOMOLOG 1, MITOCHONDRIAL-RELATED"/>
    <property type="match status" value="1"/>
</dbReference>
<dbReference type="Pfam" id="PF01556">
    <property type="entry name" value="DnaJ_C"/>
    <property type="match status" value="1"/>
</dbReference>
<dbReference type="GO" id="GO:0031072">
    <property type="term" value="F:heat shock protein binding"/>
    <property type="evidence" value="ECO:0007669"/>
    <property type="project" value="InterPro"/>
</dbReference>
<evidence type="ECO:0000256" key="4">
    <source>
        <dbReference type="ARBA" id="ARBA00022833"/>
    </source>
</evidence>
<dbReference type="SMART" id="SM00271">
    <property type="entry name" value="DnaJ"/>
    <property type="match status" value="1"/>
</dbReference>
<dbReference type="PRINTS" id="PR00625">
    <property type="entry name" value="JDOMAIN"/>
</dbReference>
<evidence type="ECO:0000259" key="8">
    <source>
        <dbReference type="PROSITE" id="PS50076"/>
    </source>
</evidence>
<evidence type="ECO:0000256" key="3">
    <source>
        <dbReference type="ARBA" id="ARBA00022771"/>
    </source>
</evidence>
<reference evidence="10" key="2">
    <citation type="submission" date="2023-04" db="EMBL/GenBank/DDBJ databases">
        <authorList>
            <person name="Bruccoleri R.E."/>
            <person name="Oakeley E.J."/>
            <person name="Faust A.-M."/>
            <person name="Dessus-Babus S."/>
            <person name="Altorfer M."/>
            <person name="Burckhardt D."/>
            <person name="Oertli M."/>
            <person name="Naumann U."/>
            <person name="Petersen F."/>
            <person name="Wong J."/>
        </authorList>
    </citation>
    <scope>NUCLEOTIDE SEQUENCE</scope>
    <source>
        <strain evidence="10">GSM-AAB239-AS_SAM_17_03QT</strain>
        <tissue evidence="10">Leaf</tissue>
    </source>
</reference>
<evidence type="ECO:0000256" key="7">
    <source>
        <dbReference type="SAM" id="MobiDB-lite"/>
    </source>
</evidence>
<feature type="zinc finger region" description="CR-type" evidence="6">
    <location>
        <begin position="189"/>
        <end position="271"/>
    </location>
</feature>
<dbReference type="Gene3D" id="2.60.260.20">
    <property type="entry name" value="Urease metallochaperone UreE, N-terminal domain"/>
    <property type="match status" value="2"/>
</dbReference>
<dbReference type="Gene3D" id="2.10.230.10">
    <property type="entry name" value="Heat shock protein DnaJ, cysteine-rich domain"/>
    <property type="match status" value="1"/>
</dbReference>
<dbReference type="GO" id="GO:0009535">
    <property type="term" value="C:chloroplast thylakoid membrane"/>
    <property type="evidence" value="ECO:0007669"/>
    <property type="project" value="TreeGrafter"/>
</dbReference>
<dbReference type="SUPFAM" id="SSF46565">
    <property type="entry name" value="Chaperone J-domain"/>
    <property type="match status" value="1"/>
</dbReference>
<evidence type="ECO:0000313" key="10">
    <source>
        <dbReference type="EMBL" id="KAJ6844970.1"/>
    </source>
</evidence>
<dbReference type="InterPro" id="IPR001623">
    <property type="entry name" value="DnaJ_domain"/>
</dbReference>
<accession>A0AAX6HVA7</accession>
<evidence type="ECO:0000259" key="9">
    <source>
        <dbReference type="PROSITE" id="PS51188"/>
    </source>
</evidence>
<dbReference type="InterPro" id="IPR001305">
    <property type="entry name" value="HSP_DnaJ_Cys-rich_dom"/>
</dbReference>
<reference evidence="10" key="1">
    <citation type="journal article" date="2023" name="GigaByte">
        <title>Genome assembly of the bearded iris, Iris pallida Lam.</title>
        <authorList>
            <person name="Bruccoleri R.E."/>
            <person name="Oakeley E.J."/>
            <person name="Faust A.M.E."/>
            <person name="Altorfer M."/>
            <person name="Dessus-Babus S."/>
            <person name="Burckhardt D."/>
            <person name="Oertli M."/>
            <person name="Naumann U."/>
            <person name="Petersen F."/>
            <person name="Wong J."/>
        </authorList>
    </citation>
    <scope>NUCLEOTIDE SEQUENCE</scope>
    <source>
        <strain evidence="10">GSM-AAB239-AS_SAM_17_03QT</strain>
    </source>
</reference>
<feature type="compositionally biased region" description="Basic residues" evidence="7">
    <location>
        <begin position="441"/>
        <end position="455"/>
    </location>
</feature>
<feature type="compositionally biased region" description="Polar residues" evidence="7">
    <location>
        <begin position="424"/>
        <end position="439"/>
    </location>
</feature>
<dbReference type="CDD" id="cd10719">
    <property type="entry name" value="DnaJ_zf"/>
    <property type="match status" value="1"/>
</dbReference>
<dbReference type="NCBIfam" id="TIGR02349">
    <property type="entry name" value="DnaJ_bact"/>
    <property type="match status" value="1"/>
</dbReference>
<name>A0AAX6HVA7_IRIPA</name>
<dbReference type="SUPFAM" id="SSF49493">
    <property type="entry name" value="HSP40/DnaJ peptide-binding domain"/>
    <property type="match status" value="2"/>
</dbReference>
<dbReference type="Pfam" id="PF00684">
    <property type="entry name" value="DnaJ_CXXCXGXG"/>
    <property type="match status" value="1"/>
</dbReference>
<gene>
    <name evidence="10" type="ORF">M6B38_288410</name>
</gene>
<keyword evidence="3 6" id="KW-0863">Zinc-finger</keyword>
<dbReference type="FunFam" id="2.60.260.20:FF:000005">
    <property type="entry name" value="Chaperone protein dnaJ 1, mitochondrial"/>
    <property type="match status" value="1"/>
</dbReference>
<feature type="domain" description="CR-type" evidence="9">
    <location>
        <begin position="189"/>
        <end position="271"/>
    </location>
</feature>
<keyword evidence="1 6" id="KW-0479">Metal-binding</keyword>
<dbReference type="CDD" id="cd06257">
    <property type="entry name" value="DnaJ"/>
    <property type="match status" value="1"/>
</dbReference>
<dbReference type="GO" id="GO:0005524">
    <property type="term" value="F:ATP binding"/>
    <property type="evidence" value="ECO:0007669"/>
    <property type="project" value="InterPro"/>
</dbReference>
<keyword evidence="11" id="KW-1185">Reference proteome</keyword>
<dbReference type="CDD" id="cd10747">
    <property type="entry name" value="DnaJ_C"/>
    <property type="match status" value="1"/>
</dbReference>
<dbReference type="PROSITE" id="PS51188">
    <property type="entry name" value="ZF_CR"/>
    <property type="match status" value="1"/>
</dbReference>
<feature type="region of interest" description="Disordered" evidence="7">
    <location>
        <begin position="365"/>
        <end position="388"/>
    </location>
</feature>
<dbReference type="InterPro" id="IPR036410">
    <property type="entry name" value="HSP_DnaJ_Cys-rich_dom_sf"/>
</dbReference>
<dbReference type="SUPFAM" id="SSF57938">
    <property type="entry name" value="DnaJ/Hsp40 cysteine-rich domain"/>
    <property type="match status" value="1"/>
</dbReference>
<dbReference type="Proteomes" id="UP001140949">
    <property type="component" value="Unassembled WGS sequence"/>
</dbReference>
<dbReference type="PANTHER" id="PTHR43096:SF26">
    <property type="entry name" value="CR-TYPE DOMAIN-CONTAINING PROTEIN"/>
    <property type="match status" value="1"/>
</dbReference>
<dbReference type="GO" id="GO:0009408">
    <property type="term" value="P:response to heat"/>
    <property type="evidence" value="ECO:0007669"/>
    <property type="project" value="InterPro"/>
</dbReference>
<feature type="region of interest" description="Disordered" evidence="7">
    <location>
        <begin position="424"/>
        <end position="455"/>
    </location>
</feature>